<dbReference type="SUPFAM" id="SSF51971">
    <property type="entry name" value="Nucleotide-binding domain"/>
    <property type="match status" value="2"/>
</dbReference>
<proteinExistence type="predicted"/>
<evidence type="ECO:0000259" key="2">
    <source>
        <dbReference type="Pfam" id="PF14691"/>
    </source>
</evidence>
<comment type="caution">
    <text evidence="3">The sequence shown here is derived from an EMBL/GenBank/DDBJ whole genome shotgun (WGS) entry which is preliminary data.</text>
</comment>
<dbReference type="Pfam" id="PF07992">
    <property type="entry name" value="Pyr_redox_2"/>
    <property type="match status" value="1"/>
</dbReference>
<dbReference type="EC" id="1.4.1.13" evidence="3"/>
<dbReference type="PANTHER" id="PTHR42783:SF3">
    <property type="entry name" value="GLUTAMATE SYNTHASE [NADPH] SMALL CHAIN-RELATED"/>
    <property type="match status" value="1"/>
</dbReference>
<evidence type="ECO:0000259" key="1">
    <source>
        <dbReference type="Pfam" id="PF07992"/>
    </source>
</evidence>
<dbReference type="Pfam" id="PF13450">
    <property type="entry name" value="NAD_binding_8"/>
    <property type="match status" value="1"/>
</dbReference>
<dbReference type="GO" id="GO:0004355">
    <property type="term" value="F:glutamate synthase (NADPH) activity"/>
    <property type="evidence" value="ECO:0007669"/>
    <property type="project" value="UniProtKB-EC"/>
</dbReference>
<dbReference type="STRING" id="1304284.L21TH_0237"/>
<keyword evidence="4" id="KW-1185">Reference proteome</keyword>
<dbReference type="InterPro" id="IPR028261">
    <property type="entry name" value="DPD_II"/>
</dbReference>
<dbReference type="InterPro" id="IPR009051">
    <property type="entry name" value="Helical_ferredxn"/>
</dbReference>
<feature type="domain" description="FAD/NAD(P)-binding" evidence="1">
    <location>
        <begin position="191"/>
        <end position="396"/>
    </location>
</feature>
<dbReference type="PATRIC" id="fig|1304284.3.peg.231"/>
<dbReference type="OrthoDB" id="9803192at2"/>
<dbReference type="PRINTS" id="PR00368">
    <property type="entry name" value="FADPNR"/>
</dbReference>
<dbReference type="EMBL" id="ARZA01000039">
    <property type="protein sequence ID" value="EOD01696.1"/>
    <property type="molecule type" value="Genomic_DNA"/>
</dbReference>
<dbReference type="eggNOG" id="COG0493">
    <property type="taxonomic scope" value="Bacteria"/>
</dbReference>
<protein>
    <submittedName>
        <fullName evidence="3">Glutamate synthase [NADPH] small chain</fullName>
        <ecNumber evidence="3">1.4.1.13</ecNumber>
    </submittedName>
</protein>
<dbReference type="Gene3D" id="3.50.50.60">
    <property type="entry name" value="FAD/NAD(P)-binding domain"/>
    <property type="match status" value="2"/>
</dbReference>
<gene>
    <name evidence="3" type="ORF">L21TH_0237</name>
</gene>
<accession>R1CSR3</accession>
<sequence length="414" mass="45776">MERHIIEEARRCLQCKKPMCKEGCPVSTSIPEVIKLFLDGDIKKAGEVLFENNPLSVVCSLVCPHENQCEGRCVLGKKGNSVKISAIENYISDYYINSVNLEKEQNLNKRIAIIGAGPAGLTISFILALRGYKITIFEAHDKIGGVLRYGIPDFRLPKDILEKLKEKLIELGVKIRPNTLIGPVLTLDDLFRDGYEAIFIGTGVWNPNKLNIKGESLGHVHYAIDYLKNPDVYDLGKKVVVIGAGNVAMDVARTALRKGAKEVYIMYRKGMEDIPATKYDLDYAIIDGVKFELYKSPIEITDEGVKYVKTEKVKDENGKDKLVTMKNSEGIFYADSVIVAISQGPRANIVSNTTGLNTNQKGLLVVDNCGRTTREGVFASGDVVTGAKTVVEAVKHSKRVAEAIDMYIRGKNRC</sequence>
<keyword evidence="3" id="KW-0560">Oxidoreductase</keyword>
<evidence type="ECO:0000313" key="4">
    <source>
        <dbReference type="Proteomes" id="UP000013378"/>
    </source>
</evidence>
<dbReference type="InterPro" id="IPR023753">
    <property type="entry name" value="FAD/NAD-binding_dom"/>
</dbReference>
<dbReference type="AlphaFoldDB" id="R1CSR3"/>
<dbReference type="InterPro" id="IPR036188">
    <property type="entry name" value="FAD/NAD-bd_sf"/>
</dbReference>
<dbReference type="Gene3D" id="1.10.1060.10">
    <property type="entry name" value="Alpha-helical ferredoxin"/>
    <property type="match status" value="1"/>
</dbReference>
<dbReference type="Proteomes" id="UP000013378">
    <property type="component" value="Unassembled WGS sequence"/>
</dbReference>
<dbReference type="PRINTS" id="PR00469">
    <property type="entry name" value="PNDRDTASEII"/>
</dbReference>
<organism evidence="3 4">
    <name type="scientific">Caldisalinibacter kiritimatiensis</name>
    <dbReference type="NCBI Taxonomy" id="1304284"/>
    <lineage>
        <taxon>Bacteria</taxon>
        <taxon>Bacillati</taxon>
        <taxon>Bacillota</taxon>
        <taxon>Tissierellia</taxon>
        <taxon>Tissierellales</taxon>
        <taxon>Thermohalobacteraceae</taxon>
        <taxon>Caldisalinibacter</taxon>
    </lineage>
</organism>
<dbReference type="PANTHER" id="PTHR42783">
    <property type="entry name" value="GLUTAMATE SYNTHASE [NADPH] SMALL CHAIN"/>
    <property type="match status" value="1"/>
</dbReference>
<dbReference type="SUPFAM" id="SSF46548">
    <property type="entry name" value="alpha-helical ferredoxin"/>
    <property type="match status" value="1"/>
</dbReference>
<reference evidence="3 4" key="1">
    <citation type="journal article" date="2015" name="Geomicrobiol. J.">
        <title>Caldisalinibacter kiritimatiensis gen. nov., sp. nov., a moderately thermohalophilic thiosulfate-reducing bacterium from a hypersaline microbial mat.</title>
        <authorList>
            <person name="Ben Hania W."/>
            <person name="Joseph M."/>
            <person name="Fiebig A."/>
            <person name="Bunk B."/>
            <person name="Klenk H.-P."/>
            <person name="Fardeau M.-L."/>
            <person name="Spring S."/>
        </authorList>
    </citation>
    <scope>NUCLEOTIDE SEQUENCE [LARGE SCALE GENOMIC DNA]</scope>
    <source>
        <strain evidence="3 4">L21-TH-D2</strain>
    </source>
</reference>
<evidence type="ECO:0000313" key="3">
    <source>
        <dbReference type="EMBL" id="EOD01696.1"/>
    </source>
</evidence>
<dbReference type="GO" id="GO:0051536">
    <property type="term" value="F:iron-sulfur cluster binding"/>
    <property type="evidence" value="ECO:0007669"/>
    <property type="project" value="InterPro"/>
</dbReference>
<name>R1CSR3_9FIRM</name>
<feature type="domain" description="Dihydroprymidine dehydrogenase" evidence="2">
    <location>
        <begin position="3"/>
        <end position="96"/>
    </location>
</feature>
<dbReference type="Pfam" id="PF14691">
    <property type="entry name" value="Fer4_20"/>
    <property type="match status" value="1"/>
</dbReference>
<dbReference type="RefSeq" id="WP_006307017.1">
    <property type="nucleotide sequence ID" value="NZ_ARZA01000039.1"/>
</dbReference>